<evidence type="ECO:0000313" key="2">
    <source>
        <dbReference type="EMBL" id="MBB5038608.1"/>
    </source>
</evidence>
<keyword evidence="1" id="KW-0472">Membrane</keyword>
<keyword evidence="3" id="KW-1185">Reference proteome</keyword>
<protein>
    <submittedName>
        <fullName evidence="2">Uncharacterized protein</fullName>
    </submittedName>
</protein>
<accession>A0A7W7YLW6</accession>
<keyword evidence="1" id="KW-1133">Transmembrane helix</keyword>
<keyword evidence="1" id="KW-0812">Transmembrane</keyword>
<comment type="caution">
    <text evidence="2">The sequence shown here is derived from an EMBL/GenBank/DDBJ whole genome shotgun (WGS) entry which is preliminary data.</text>
</comment>
<evidence type="ECO:0000256" key="1">
    <source>
        <dbReference type="SAM" id="Phobius"/>
    </source>
</evidence>
<reference evidence="2 3" key="1">
    <citation type="submission" date="2020-08" db="EMBL/GenBank/DDBJ databases">
        <title>Genomic Encyclopedia of Type Strains, Phase IV (KMG-IV): sequencing the most valuable type-strain genomes for metagenomic binning, comparative biology and taxonomic classification.</title>
        <authorList>
            <person name="Goeker M."/>
        </authorList>
    </citation>
    <scope>NUCLEOTIDE SEQUENCE [LARGE SCALE GENOMIC DNA]</scope>
    <source>
        <strain evidence="2 3">DSM 12251</strain>
    </source>
</reference>
<evidence type="ECO:0000313" key="3">
    <source>
        <dbReference type="Proteomes" id="UP000534294"/>
    </source>
</evidence>
<dbReference type="EMBL" id="JACHIF010000005">
    <property type="protein sequence ID" value="MBB5038608.1"/>
    <property type="molecule type" value="Genomic_DNA"/>
</dbReference>
<organism evidence="2 3">
    <name type="scientific">Prosthecobacter dejongeii</name>
    <dbReference type="NCBI Taxonomy" id="48465"/>
    <lineage>
        <taxon>Bacteria</taxon>
        <taxon>Pseudomonadati</taxon>
        <taxon>Verrucomicrobiota</taxon>
        <taxon>Verrucomicrobiia</taxon>
        <taxon>Verrucomicrobiales</taxon>
        <taxon>Verrucomicrobiaceae</taxon>
        <taxon>Prosthecobacter</taxon>
    </lineage>
</organism>
<name>A0A7W7YLW6_9BACT</name>
<gene>
    <name evidence="2" type="ORF">HNQ64_002871</name>
</gene>
<dbReference type="RefSeq" id="WP_184209573.1">
    <property type="nucleotide sequence ID" value="NZ_JACHIF010000005.1"/>
</dbReference>
<feature type="transmembrane region" description="Helical" evidence="1">
    <location>
        <begin position="12"/>
        <end position="39"/>
    </location>
</feature>
<dbReference type="AlphaFoldDB" id="A0A7W7YLW6"/>
<dbReference type="Proteomes" id="UP000534294">
    <property type="component" value="Unassembled WGS sequence"/>
</dbReference>
<sequence length="72" mass="7747">MEAKPGGSTQMRLLIVLLVHPFAMAAWLFCGLPGLALALKSLLDALQQRHVLALVLSTSLMALSLVCATMWI</sequence>
<feature type="transmembrane region" description="Helical" evidence="1">
    <location>
        <begin position="51"/>
        <end position="71"/>
    </location>
</feature>
<proteinExistence type="predicted"/>